<keyword evidence="2" id="KW-1185">Reference proteome</keyword>
<gene>
    <name evidence="1" type="ORF">MELLADRAFT_101220</name>
</gene>
<accession>F4R412</accession>
<evidence type="ECO:0000313" key="1">
    <source>
        <dbReference type="EMBL" id="EGG13071.1"/>
    </source>
</evidence>
<dbReference type="VEuPathDB" id="FungiDB:MELLADRAFT_101220"/>
<dbReference type="Proteomes" id="UP000001072">
    <property type="component" value="Unassembled WGS sequence"/>
</dbReference>
<dbReference type="AlphaFoldDB" id="F4R412"/>
<dbReference type="InParanoid" id="F4R412"/>
<proteinExistence type="predicted"/>
<reference evidence="2" key="1">
    <citation type="journal article" date="2011" name="Proc. Natl. Acad. Sci. U.S.A.">
        <title>Obligate biotrophy features unraveled by the genomic analysis of rust fungi.</title>
        <authorList>
            <person name="Duplessis S."/>
            <person name="Cuomo C.A."/>
            <person name="Lin Y.-C."/>
            <person name="Aerts A."/>
            <person name="Tisserant E."/>
            <person name="Veneault-Fourrey C."/>
            <person name="Joly D.L."/>
            <person name="Hacquard S."/>
            <person name="Amselem J."/>
            <person name="Cantarel B.L."/>
            <person name="Chiu R."/>
            <person name="Coutinho P.M."/>
            <person name="Feau N."/>
            <person name="Field M."/>
            <person name="Frey P."/>
            <person name="Gelhaye E."/>
            <person name="Goldberg J."/>
            <person name="Grabherr M.G."/>
            <person name="Kodira C.D."/>
            <person name="Kohler A."/>
            <person name="Kuees U."/>
            <person name="Lindquist E.A."/>
            <person name="Lucas S.M."/>
            <person name="Mago R."/>
            <person name="Mauceli E."/>
            <person name="Morin E."/>
            <person name="Murat C."/>
            <person name="Pangilinan J.L."/>
            <person name="Park R."/>
            <person name="Pearson M."/>
            <person name="Quesneville H."/>
            <person name="Rouhier N."/>
            <person name="Sakthikumar S."/>
            <person name="Salamov A.A."/>
            <person name="Schmutz J."/>
            <person name="Selles B."/>
            <person name="Shapiro H."/>
            <person name="Tanguay P."/>
            <person name="Tuskan G.A."/>
            <person name="Henrissat B."/>
            <person name="Van de Peer Y."/>
            <person name="Rouze P."/>
            <person name="Ellis J.G."/>
            <person name="Dodds P.N."/>
            <person name="Schein J.E."/>
            <person name="Zhong S."/>
            <person name="Hamelin R.C."/>
            <person name="Grigoriev I.V."/>
            <person name="Szabo L.J."/>
            <person name="Martin F."/>
        </authorList>
    </citation>
    <scope>NUCLEOTIDE SEQUENCE [LARGE SCALE GENOMIC DNA]</scope>
    <source>
        <strain evidence="2">98AG31 / pathotype 3-4-7</strain>
    </source>
</reference>
<dbReference type="EMBL" id="GL883090">
    <property type="protein sequence ID" value="EGG13071.1"/>
    <property type="molecule type" value="Genomic_DNA"/>
</dbReference>
<organism evidence="2">
    <name type="scientific">Melampsora larici-populina (strain 98AG31 / pathotype 3-4-7)</name>
    <name type="common">Poplar leaf rust fungus</name>
    <dbReference type="NCBI Taxonomy" id="747676"/>
    <lineage>
        <taxon>Eukaryota</taxon>
        <taxon>Fungi</taxon>
        <taxon>Dikarya</taxon>
        <taxon>Basidiomycota</taxon>
        <taxon>Pucciniomycotina</taxon>
        <taxon>Pucciniomycetes</taxon>
        <taxon>Pucciniales</taxon>
        <taxon>Melampsoraceae</taxon>
        <taxon>Melampsora</taxon>
    </lineage>
</organism>
<sequence length="128" mass="14251">MYQYYSELYQWSVLQGVKSNGMSQSSIGHVILTSSQDLPSGVTNIHFAHIKEMSLSHDCLQQLRNPAVIAGFSGDHRIMEVTVGLTHLDYLACVPIHILAKILHYLSPQKMNVVGQWTEEVAVGISNK</sequence>
<dbReference type="HOGENOM" id="CLU_1960042_0_0_1"/>
<name>F4R412_MELLP</name>
<dbReference type="KEGG" id="mlr:MELLADRAFT_101220"/>
<dbReference type="GeneID" id="18921307"/>
<evidence type="ECO:0000313" key="2">
    <source>
        <dbReference type="Proteomes" id="UP000001072"/>
    </source>
</evidence>
<dbReference type="RefSeq" id="XP_007404009.1">
    <property type="nucleotide sequence ID" value="XM_007403947.1"/>
</dbReference>
<protein>
    <submittedName>
        <fullName evidence="1">Uncharacterized protein</fullName>
    </submittedName>
</protein>